<keyword evidence="1" id="KW-1133">Transmembrane helix</keyword>
<keyword evidence="1" id="KW-0812">Transmembrane</keyword>
<feature type="transmembrane region" description="Helical" evidence="1">
    <location>
        <begin position="6"/>
        <end position="29"/>
    </location>
</feature>
<sequence length="288" mass="30619">MELQWPLILFTTFISASAGLFAAQGCYALAGEGRKAQLPALITSVVIMAIGGIAVFFHLTHPDRLFNGFGHITSGITQELIAIVSTFVVMAIFFVYLRRSEENPPKWLAWIAVLVSLVLVVVMGHSYMMPARPTWDSVLQPLSLIGSGFAMGIGIFAALDAMRSQSAATCSGILALASSGLGALTTICYAIAMSTRENTFVSMGYRYDPTRPTHALVDAANYSAFSGGSLSLTIAAIVLALAAFACAFWGKKSTKWSIAGRLIVVCSCASAILLHMVFYTTGGSVFAF</sequence>
<dbReference type="GO" id="GO:0019645">
    <property type="term" value="P:anaerobic electron transport chain"/>
    <property type="evidence" value="ECO:0007669"/>
    <property type="project" value="InterPro"/>
</dbReference>
<gene>
    <name evidence="2" type="ORF">ET524_09985</name>
</gene>
<feature type="transmembrane region" description="Helical" evidence="1">
    <location>
        <begin position="230"/>
        <end position="250"/>
    </location>
</feature>
<dbReference type="PANTHER" id="PTHR38095">
    <property type="entry name" value="ANAEROBIC DIMETHYL SULFOXIDE REDUCTASE CHAIN YNFH"/>
    <property type="match status" value="1"/>
</dbReference>
<accession>A0A4Q2K4N4</accession>
<feature type="transmembrane region" description="Helical" evidence="1">
    <location>
        <begin position="109"/>
        <end position="127"/>
    </location>
</feature>
<proteinExistence type="predicted"/>
<dbReference type="GO" id="GO:0009389">
    <property type="term" value="F:dimethyl sulfoxide reductase activity"/>
    <property type="evidence" value="ECO:0007669"/>
    <property type="project" value="TreeGrafter"/>
</dbReference>
<organism evidence="2 3">
    <name type="scientific">Senegalimassilia faecalis</name>
    <dbReference type="NCBI Taxonomy" id="2509433"/>
    <lineage>
        <taxon>Bacteria</taxon>
        <taxon>Bacillati</taxon>
        <taxon>Actinomycetota</taxon>
        <taxon>Coriobacteriia</taxon>
        <taxon>Coriobacteriales</taxon>
        <taxon>Coriobacteriaceae</taxon>
        <taxon>Senegalimassilia</taxon>
    </lineage>
</organism>
<feature type="transmembrane region" description="Helical" evidence="1">
    <location>
        <begin position="171"/>
        <end position="192"/>
    </location>
</feature>
<keyword evidence="1" id="KW-0472">Membrane</keyword>
<protein>
    <submittedName>
        <fullName evidence="2">DUF4064 domain-containing protein</fullName>
    </submittedName>
</protein>
<dbReference type="PANTHER" id="PTHR38095:SF2">
    <property type="entry name" value="ANAEROBIC DIMETHYL SULFOXIDE REDUCTASE CHAIN C"/>
    <property type="match status" value="1"/>
</dbReference>
<evidence type="ECO:0000313" key="2">
    <source>
        <dbReference type="EMBL" id="RXZ54773.1"/>
    </source>
</evidence>
<feature type="transmembrane region" description="Helical" evidence="1">
    <location>
        <begin position="139"/>
        <end position="159"/>
    </location>
</feature>
<feature type="transmembrane region" description="Helical" evidence="1">
    <location>
        <begin position="41"/>
        <end position="60"/>
    </location>
</feature>
<keyword evidence="3" id="KW-1185">Reference proteome</keyword>
<dbReference type="OrthoDB" id="3197392at2"/>
<dbReference type="GO" id="GO:0009390">
    <property type="term" value="C:dimethyl sulfoxide reductase complex"/>
    <property type="evidence" value="ECO:0007669"/>
    <property type="project" value="TreeGrafter"/>
</dbReference>
<dbReference type="Pfam" id="PF04976">
    <property type="entry name" value="DmsC"/>
    <property type="match status" value="1"/>
</dbReference>
<dbReference type="EMBL" id="SDPW01000001">
    <property type="protein sequence ID" value="RXZ54773.1"/>
    <property type="molecule type" value="Genomic_DNA"/>
</dbReference>
<feature type="transmembrane region" description="Helical" evidence="1">
    <location>
        <begin position="80"/>
        <end position="97"/>
    </location>
</feature>
<dbReference type="GO" id="GO:0005886">
    <property type="term" value="C:plasma membrane"/>
    <property type="evidence" value="ECO:0007669"/>
    <property type="project" value="TreeGrafter"/>
</dbReference>
<dbReference type="AlphaFoldDB" id="A0A4Q2K4N4"/>
<feature type="transmembrane region" description="Helical" evidence="1">
    <location>
        <begin position="262"/>
        <end position="282"/>
    </location>
</feature>
<evidence type="ECO:0000256" key="1">
    <source>
        <dbReference type="SAM" id="Phobius"/>
    </source>
</evidence>
<name>A0A4Q2K4N4_9ACTN</name>
<reference evidence="2 3" key="1">
    <citation type="submission" date="2019-01" db="EMBL/GenBank/DDBJ databases">
        <title>Senegalimassilia sp. nov. KGMB04484 isolated human feces.</title>
        <authorList>
            <person name="Han K.-I."/>
            <person name="Kim J.-S."/>
            <person name="Lee K.C."/>
            <person name="Suh M.K."/>
            <person name="Eom M.K."/>
            <person name="Lee J.H."/>
            <person name="Park S.-H."/>
            <person name="Kang S.W."/>
            <person name="Park J.-E."/>
            <person name="Oh B.S."/>
            <person name="Yu S.Y."/>
            <person name="Choi S.-H."/>
            <person name="Lee D.H."/>
            <person name="Yoon H."/>
            <person name="Kim B.-Y."/>
            <person name="Lee J.H."/>
            <person name="Lee J.-S."/>
        </authorList>
    </citation>
    <scope>NUCLEOTIDE SEQUENCE [LARGE SCALE GENOMIC DNA]</scope>
    <source>
        <strain evidence="2 3">KGMB04484</strain>
    </source>
</reference>
<dbReference type="RefSeq" id="WP_129425478.1">
    <property type="nucleotide sequence ID" value="NZ_SDPW01000001.1"/>
</dbReference>
<dbReference type="Proteomes" id="UP000293345">
    <property type="component" value="Unassembled WGS sequence"/>
</dbReference>
<evidence type="ECO:0000313" key="3">
    <source>
        <dbReference type="Proteomes" id="UP000293345"/>
    </source>
</evidence>
<comment type="caution">
    <text evidence="2">The sequence shown here is derived from an EMBL/GenBank/DDBJ whole genome shotgun (WGS) entry which is preliminary data.</text>
</comment>
<dbReference type="InterPro" id="IPR007059">
    <property type="entry name" value="DmsC"/>
</dbReference>